<dbReference type="InterPro" id="IPR052190">
    <property type="entry name" value="Euk-Arch_PrmC-MTase"/>
</dbReference>
<dbReference type="GO" id="GO:0035657">
    <property type="term" value="C:eRF1 methyltransferase complex"/>
    <property type="evidence" value="ECO:0007669"/>
    <property type="project" value="TreeGrafter"/>
</dbReference>
<dbReference type="GO" id="GO:0008757">
    <property type="term" value="F:S-adenosylmethionine-dependent methyltransferase activity"/>
    <property type="evidence" value="ECO:0007669"/>
    <property type="project" value="TreeGrafter"/>
</dbReference>
<dbReference type="PROSITE" id="PS00092">
    <property type="entry name" value="N6_MTASE"/>
    <property type="match status" value="1"/>
</dbReference>
<dbReference type="KEGG" id="manq:L1994_03955"/>
<evidence type="ECO:0000256" key="1">
    <source>
        <dbReference type="ARBA" id="ARBA00006149"/>
    </source>
</evidence>
<reference evidence="6" key="1">
    <citation type="submission" date="2022-01" db="EMBL/GenBank/DDBJ databases">
        <title>Complete genome of Methanomicrobium antiquum DSM 21220.</title>
        <authorList>
            <person name="Chen S.-C."/>
            <person name="You Y.-T."/>
            <person name="Zhou Y.-Z."/>
            <person name="Lai M.-C."/>
        </authorList>
    </citation>
    <scope>NUCLEOTIDE SEQUENCE</scope>
    <source>
        <strain evidence="6">DSM 21220</strain>
    </source>
</reference>
<dbReference type="PANTHER" id="PTHR45875:SF1">
    <property type="entry name" value="METHYLTRANSFERASE N6AMT1"/>
    <property type="match status" value="1"/>
</dbReference>
<comment type="similarity">
    <text evidence="1">Belongs to the eukaryotic/archaeal PrmC-related family.</text>
</comment>
<keyword evidence="4" id="KW-0949">S-adenosyl-L-methionine</keyword>
<dbReference type="RefSeq" id="WP_278100391.1">
    <property type="nucleotide sequence ID" value="NZ_CP091092.1"/>
</dbReference>
<sequence length="188" mass="21129">MHDYKKQVYQPEEDTYLLLEYALKDIMPNDNVLEVGTGSGFISGKICKISKDTIAVDINPHACKMAKEAGVEVIRCSLMSCLNKKFSLILFNPPYLPTAPEEKIDDWLEYALDGGITGRETIEQFAGMLAGFMSKTGRCLLLISSLTGVSETAQIFHSKGFLSYIIAEKKLDDETLYVMRIIFDMCRF</sequence>
<dbReference type="AlphaFoldDB" id="A0AAF0FTA3"/>
<dbReference type="Pfam" id="PF05175">
    <property type="entry name" value="MTS"/>
    <property type="match status" value="1"/>
</dbReference>
<evidence type="ECO:0000256" key="4">
    <source>
        <dbReference type="ARBA" id="ARBA00022691"/>
    </source>
</evidence>
<proteinExistence type="inferred from homology"/>
<dbReference type="Gene3D" id="3.40.50.150">
    <property type="entry name" value="Vaccinia Virus protein VP39"/>
    <property type="match status" value="1"/>
</dbReference>
<dbReference type="GeneID" id="79949523"/>
<evidence type="ECO:0000259" key="5">
    <source>
        <dbReference type="Pfam" id="PF05175"/>
    </source>
</evidence>
<dbReference type="CDD" id="cd02440">
    <property type="entry name" value="AdoMet_MTases"/>
    <property type="match status" value="1"/>
</dbReference>
<evidence type="ECO:0000313" key="7">
    <source>
        <dbReference type="Proteomes" id="UP001218895"/>
    </source>
</evidence>
<keyword evidence="3" id="KW-0808">Transferase</keyword>
<dbReference type="SUPFAM" id="SSF53335">
    <property type="entry name" value="S-adenosyl-L-methionine-dependent methyltransferases"/>
    <property type="match status" value="1"/>
</dbReference>
<dbReference type="GO" id="GO:0008276">
    <property type="term" value="F:protein methyltransferase activity"/>
    <property type="evidence" value="ECO:0007669"/>
    <property type="project" value="TreeGrafter"/>
</dbReference>
<keyword evidence="7" id="KW-1185">Reference proteome</keyword>
<evidence type="ECO:0000313" key="6">
    <source>
        <dbReference type="EMBL" id="WFN37551.1"/>
    </source>
</evidence>
<dbReference type="InterPro" id="IPR007848">
    <property type="entry name" value="Small_mtfrase_dom"/>
</dbReference>
<dbReference type="InterPro" id="IPR004557">
    <property type="entry name" value="PrmC-related"/>
</dbReference>
<keyword evidence="2 6" id="KW-0489">Methyltransferase</keyword>
<protein>
    <submittedName>
        <fullName evidence="6">Class I SAM-dependent methyltransferase</fullName>
    </submittedName>
</protein>
<gene>
    <name evidence="6" type="ORF">L1994_03955</name>
</gene>
<evidence type="ECO:0000256" key="2">
    <source>
        <dbReference type="ARBA" id="ARBA00022603"/>
    </source>
</evidence>
<evidence type="ECO:0000256" key="3">
    <source>
        <dbReference type="ARBA" id="ARBA00022679"/>
    </source>
</evidence>
<dbReference type="EMBL" id="CP091092">
    <property type="protein sequence ID" value="WFN37551.1"/>
    <property type="molecule type" value="Genomic_DNA"/>
</dbReference>
<dbReference type="GO" id="GO:0032259">
    <property type="term" value="P:methylation"/>
    <property type="evidence" value="ECO:0007669"/>
    <property type="project" value="UniProtKB-KW"/>
</dbReference>
<dbReference type="InterPro" id="IPR002052">
    <property type="entry name" value="DNA_methylase_N6_adenine_CS"/>
</dbReference>
<dbReference type="Proteomes" id="UP001218895">
    <property type="component" value="Chromosome"/>
</dbReference>
<dbReference type="GO" id="GO:0003676">
    <property type="term" value="F:nucleic acid binding"/>
    <property type="evidence" value="ECO:0007669"/>
    <property type="project" value="InterPro"/>
</dbReference>
<organism evidence="6 7">
    <name type="scientific">Methanomicrobium antiquum</name>
    <dbReference type="NCBI Taxonomy" id="487686"/>
    <lineage>
        <taxon>Archaea</taxon>
        <taxon>Methanobacteriati</taxon>
        <taxon>Methanobacteriota</taxon>
        <taxon>Stenosarchaea group</taxon>
        <taxon>Methanomicrobia</taxon>
        <taxon>Methanomicrobiales</taxon>
        <taxon>Methanomicrobiaceae</taxon>
        <taxon>Methanomicrobium</taxon>
    </lineage>
</organism>
<dbReference type="NCBIfam" id="TIGR00537">
    <property type="entry name" value="hemK_rel_arch"/>
    <property type="match status" value="1"/>
</dbReference>
<name>A0AAF0FTA3_9EURY</name>
<dbReference type="PANTHER" id="PTHR45875">
    <property type="entry name" value="METHYLTRANSFERASE N6AMT1"/>
    <property type="match status" value="1"/>
</dbReference>
<dbReference type="InterPro" id="IPR029063">
    <property type="entry name" value="SAM-dependent_MTases_sf"/>
</dbReference>
<accession>A0AAF0FTA3</accession>
<feature type="domain" description="Methyltransferase small" evidence="5">
    <location>
        <begin position="15"/>
        <end position="95"/>
    </location>
</feature>